<dbReference type="InterPro" id="IPR001589">
    <property type="entry name" value="Actinin_actin-bd_CS"/>
</dbReference>
<name>A0ABM3ZNS4_PANGU</name>
<dbReference type="PROSITE" id="PS50021">
    <property type="entry name" value="CH"/>
    <property type="match status" value="2"/>
</dbReference>
<dbReference type="Proteomes" id="UP001652622">
    <property type="component" value="Unplaced"/>
</dbReference>
<dbReference type="InterPro" id="IPR018159">
    <property type="entry name" value="Spectrin/alpha-actinin"/>
</dbReference>
<dbReference type="Gene3D" id="3.30.60.90">
    <property type="match status" value="1"/>
</dbReference>
<evidence type="ECO:0000259" key="20">
    <source>
        <dbReference type="PROSITE" id="PS50020"/>
    </source>
</evidence>
<feature type="coiled-coil region" evidence="18">
    <location>
        <begin position="2668"/>
        <end position="2712"/>
    </location>
</feature>
<dbReference type="Pfam" id="PF00307">
    <property type="entry name" value="CH"/>
    <property type="match status" value="2"/>
</dbReference>
<keyword evidence="10" id="KW-0770">Synapse</keyword>
<dbReference type="SMART" id="SM00150">
    <property type="entry name" value="SPEC"/>
    <property type="match status" value="18"/>
</dbReference>
<dbReference type="Gene3D" id="1.20.58.60">
    <property type="match status" value="14"/>
</dbReference>
<dbReference type="PROSITE" id="PS00020">
    <property type="entry name" value="ACTININ_2"/>
    <property type="match status" value="1"/>
</dbReference>
<keyword evidence="11" id="KW-0472">Membrane</keyword>
<dbReference type="Gene3D" id="1.10.238.10">
    <property type="entry name" value="EF-hand"/>
    <property type="match status" value="2"/>
</dbReference>
<keyword evidence="3" id="KW-1003">Cell membrane</keyword>
<feature type="region of interest" description="Disordered" evidence="19">
    <location>
        <begin position="2897"/>
        <end position="2934"/>
    </location>
</feature>
<evidence type="ECO:0000256" key="10">
    <source>
        <dbReference type="ARBA" id="ARBA00023018"/>
    </source>
</evidence>
<dbReference type="InterPro" id="IPR011992">
    <property type="entry name" value="EF-hand-dom_pair"/>
</dbReference>
<dbReference type="Gene3D" id="2.20.70.10">
    <property type="match status" value="1"/>
</dbReference>
<feature type="region of interest" description="Disordered" evidence="19">
    <location>
        <begin position="3964"/>
        <end position="3990"/>
    </location>
</feature>
<evidence type="ECO:0000256" key="18">
    <source>
        <dbReference type="SAM" id="Coils"/>
    </source>
</evidence>
<evidence type="ECO:0000256" key="12">
    <source>
        <dbReference type="ARBA" id="ARBA00023203"/>
    </source>
</evidence>
<dbReference type="InterPro" id="IPR015154">
    <property type="entry name" value="EF-hand_dom_typ2"/>
</dbReference>
<dbReference type="InterPro" id="IPR050774">
    <property type="entry name" value="KCMF1/Dystrophin"/>
</dbReference>
<dbReference type="Pfam" id="PF09068">
    <property type="entry name" value="EF-hand_2"/>
    <property type="match status" value="1"/>
</dbReference>
<dbReference type="InterPro" id="IPR041577">
    <property type="entry name" value="RT_RNaseH_2"/>
</dbReference>
<keyword evidence="13" id="KW-0206">Cytoskeleton</keyword>
<evidence type="ECO:0000256" key="1">
    <source>
        <dbReference type="ARBA" id="ARBA00004245"/>
    </source>
</evidence>
<accession>A0ABM3ZNS4</accession>
<dbReference type="InterPro" id="IPR000433">
    <property type="entry name" value="Znf_ZZ"/>
</dbReference>
<evidence type="ECO:0000256" key="3">
    <source>
        <dbReference type="ARBA" id="ARBA00022475"/>
    </source>
</evidence>
<feature type="region of interest" description="Disordered" evidence="19">
    <location>
        <begin position="3893"/>
        <end position="3916"/>
    </location>
</feature>
<feature type="coiled-coil region" evidence="18">
    <location>
        <begin position="1169"/>
        <end position="1232"/>
    </location>
</feature>
<feature type="coiled-coil region" evidence="18">
    <location>
        <begin position="2010"/>
        <end position="2037"/>
    </location>
</feature>
<dbReference type="InterPro" id="IPR043145">
    <property type="entry name" value="Znf_ZZ_sf"/>
</dbReference>
<keyword evidence="7 17" id="KW-0863">Zinc-finger</keyword>
<dbReference type="InterPro" id="IPR036872">
    <property type="entry name" value="CH_dom_sf"/>
</dbReference>
<keyword evidence="4" id="KW-0963">Cytoplasm</keyword>
<dbReference type="SUPFAM" id="SSF51045">
    <property type="entry name" value="WW domain"/>
    <property type="match status" value="1"/>
</dbReference>
<dbReference type="SMART" id="SM00291">
    <property type="entry name" value="ZnF_ZZ"/>
    <property type="match status" value="1"/>
</dbReference>
<dbReference type="SMART" id="SM00033">
    <property type="entry name" value="CH"/>
    <property type="match status" value="2"/>
</dbReference>
<feature type="domain" description="ZZ-type" evidence="22">
    <location>
        <begin position="3673"/>
        <end position="3729"/>
    </location>
</feature>
<feature type="compositionally biased region" description="Polar residues" evidence="19">
    <location>
        <begin position="3971"/>
        <end position="3989"/>
    </location>
</feature>
<dbReference type="GeneID" id="117669374"/>
<evidence type="ECO:0000256" key="9">
    <source>
        <dbReference type="ARBA" id="ARBA00022837"/>
    </source>
</evidence>
<keyword evidence="8" id="KW-0862">Zinc</keyword>
<dbReference type="SUPFAM" id="SSF57850">
    <property type="entry name" value="RING/U-box"/>
    <property type="match status" value="1"/>
</dbReference>
<feature type="coiled-coil region" evidence="18">
    <location>
        <begin position="3287"/>
        <end position="3314"/>
    </location>
</feature>
<gene>
    <name evidence="24" type="primary">DMD</name>
</gene>
<dbReference type="PROSITE" id="PS50135">
    <property type="entry name" value="ZF_ZZ_2"/>
    <property type="match status" value="1"/>
</dbReference>
<dbReference type="Pfam" id="PF00435">
    <property type="entry name" value="Spectrin"/>
    <property type="match status" value="12"/>
</dbReference>
<dbReference type="CDD" id="cd02334">
    <property type="entry name" value="ZZ_dystrophin"/>
    <property type="match status" value="1"/>
</dbReference>
<keyword evidence="18" id="KW-0175">Coiled coil</keyword>
<feature type="coiled-coil region" evidence="18">
    <location>
        <begin position="1891"/>
        <end position="1918"/>
    </location>
</feature>
<dbReference type="RefSeq" id="XP_060550021.1">
    <property type="nucleotide sequence ID" value="XM_060694038.1"/>
</dbReference>
<dbReference type="PANTHER" id="PTHR12268:SF25">
    <property type="entry name" value="DYSTROPHIN"/>
    <property type="match status" value="1"/>
</dbReference>
<evidence type="ECO:0000313" key="24">
    <source>
        <dbReference type="RefSeq" id="XP_060550021.1"/>
    </source>
</evidence>
<dbReference type="SUPFAM" id="SSF56672">
    <property type="entry name" value="DNA/RNA polymerases"/>
    <property type="match status" value="1"/>
</dbReference>
<feature type="compositionally biased region" description="Basic and acidic residues" evidence="19">
    <location>
        <begin position="2899"/>
        <end position="2918"/>
    </location>
</feature>
<evidence type="ECO:0000256" key="7">
    <source>
        <dbReference type="ARBA" id="ARBA00022771"/>
    </source>
</evidence>
<evidence type="ECO:0000256" key="4">
    <source>
        <dbReference type="ARBA" id="ARBA00022490"/>
    </source>
</evidence>
<keyword evidence="9" id="KW-0106">Calcium</keyword>
<evidence type="ECO:0000256" key="11">
    <source>
        <dbReference type="ARBA" id="ARBA00023136"/>
    </source>
</evidence>
<feature type="domain" description="WW" evidence="20">
    <location>
        <begin position="3420"/>
        <end position="3453"/>
    </location>
</feature>
<evidence type="ECO:0000256" key="16">
    <source>
        <dbReference type="ARBA" id="ARBA00040142"/>
    </source>
</evidence>
<proteinExistence type="predicted"/>
<evidence type="ECO:0000256" key="19">
    <source>
        <dbReference type="SAM" id="MobiDB-lite"/>
    </source>
</evidence>
<evidence type="ECO:0000313" key="23">
    <source>
        <dbReference type="Proteomes" id="UP001652622"/>
    </source>
</evidence>
<keyword evidence="12" id="KW-0009">Actin-binding</keyword>
<dbReference type="SUPFAM" id="SSF47576">
    <property type="entry name" value="Calponin-homology domain, CH-domain"/>
    <property type="match status" value="1"/>
</dbReference>
<dbReference type="InterPro" id="IPR035436">
    <property type="entry name" value="Dystrophin/utrophin"/>
</dbReference>
<keyword evidence="6" id="KW-0677">Repeat</keyword>
<dbReference type="SMART" id="SM00456">
    <property type="entry name" value="WW"/>
    <property type="match status" value="1"/>
</dbReference>
<dbReference type="CDD" id="cd00201">
    <property type="entry name" value="WW"/>
    <property type="match status" value="1"/>
</dbReference>
<sequence>MQRKDAVLHYLDLLLQPNYWHDGMTRIAAGMEDEREDVQKKTFTKWINAQFSKFGIHPIEDLFKDLQDGRKLLELLEGLTGQKLGKEKGSTRVHALNNVNKALQILQKNNVDLVNIGSIDIVDGNHKLTLGLVWSIILHWQVKNVMKSIMAGLQQTNSEKILLSWVRQSTQNYPQVNIFNFTNSWSDGLAVNALIHSHRSDLFNWDDVVYQQSAVQRLDHAFNIAKQHLGIEKLLDPEDVATTYPDKKSILMYVTSLFQVLPQKVTLEAIHEVETLPQEVKHIREQQIQLHPQRFSQLHFESQEQKLFATSPMSSETDLESYQTELEEVLSWLLSAEDSLQARGEISTDVEEVKEQFHTHEGFMMELTAHQGRVGDILQVGSQLLGTFGKLSEDEENEIQEQMNLLNSRWENLRVTSMERQNNLHQALMDLQNQQLTELSDWLAKTEKRTAKMESEPLGPDLESLKKQVEEHKILQEDLEQEQVKVNSLTHMVVVIDEASGDRATVALEQKLQHLGNRWATICRWTEDRWFILQDVLQKWLQFIEEQGLFDTWFTEKEECVTTLHTIDFKDQKEMLENLQKLAILKGELEIKRQSMDKLNSLSQDLLSAVKSKGLSQKLEGWLQNISHRWDSLAQKLEGSSKKISQAVAATQTSLTQTTVMETVTMVTTREQILVKHGKEELPQVPLPKKRQIVVDSEIRKRFDVDTTELHSWMTRSEAVLQSPEFAIYRKEGNLSDLREKVNIIEREKPDKYRKLQDANRSCEALVKQMVNDGLNADNIKQASGQLNSRWIEFCQLLSERLAWLEYQNNIIAFYSKLQQLEQTVITVENWMKAQLLPAADPDAVKTQLDRCKDEVVSFSSIQPQIEKLKVQGKALKENQQCPVFLEADLVAFSNHFAQVYDDLKAREKQLQTTFDILPSVRYKEIMNTVLLWIQQSETKLSIPQVTVTDLETMEKRLRELKGLQSSLQEQQNGINYLSTTVQEMSKRAPAGVSQQYWSEIEVILNRWKKLSTQLVENCQKLEEQITKLKQFQNDTKTLKKWMAEVDIFLNEDWPALGNSETLEKQLEQCTALVNDIQTIQPNLNSVNEIGQKMKKEAESEFSLKLQNDLKALNAEWDNICQQAYDKKAALKNSLDKIVSLRKDLSEMHEWITQAEDEYLQRDFEYKTPDELQKAVEELKRAKEEAQQKEVKVKLLTDSVNNFIVRAPRAAHEALKKELDILTKNYQRLCSRLNGKCKTLEEVWACWHELLLYLDIENKWLNELESKIKATENIQEGTEEISVALNSLEILRQHPEDNRNQIRELAQTLTDGGVLDELINEKLEKFNVRWEELQQEAMRSQKFLEQSIHSAHEIDKTLQLIQESLAFIDQQLTGYITDRIDAAHVPQEAQKIQSELTSHEITLDEMKKHNQGKDSAKRMFSQIDTAQKKLQDVFMKFRLFQKPANFEQRLQESKRILDEVKLQVPKLEWRSIEQEAMQSQLDNCMKQYKILSEVKSEVETIIKTGRQIVQKQQTENPKELDERLTALKLQYNDLGAKVTEKKQELEKCLKLSRKLRKEMNALTEWLAMIDSELTKRSAIEEVPINLDAELAWSKGTQLETEKRQHQLKIITDLGEGLKMVLKEKERLVNDKLALLNSNWIAVTSRVEEWFNLLLAYQKHMETFFQNVANITTWMYQTEILLDESETQSPQQRANILKCLKGELNDMHPKVDSVRDQAVDLMTNRGGHCRKVIEPKLIELNQRFTTVSERIKCEKPFISLKELEQFNFDIQKLLEPLEAEIQEGVNLKEEDFNKDMSDSHEGTIKELLQRGDMLHQMIKDEQKREEIKKKQHLLQNRHNSLKDMRSQRRKKALEISHQWYQYKKQADDLMKFLDDIEKKMSVLSDPIDEHKLKEIDRELEKKKEELNVVQRQADHLSKNGAAKAVEPTQIQLSKRWHDIESKFAQFRRLNYAQIQTVHEETTVLMTEGMPMEISYVSSTYLAEIQQLLQALSTLEDFLNSPTLQGKDYENLVRKEDDLKKIKDTVERYSNQIEIIQNKKPAVLKSATPGEVMKIEEKLTQLTSQWEKIKIYWDQQAKFDKSLEKWRNFHHDMKNFNLWLTEIEQTLAKIRVETDDPNVSKSKQYIQAGWLQETWEELRYCNLPCASLADQAGFGKHTGRAPLLQSAICFSCRQASFGKHGKGSGAAISCVLPLQARPALRNTQEGLQLTWDGNTEKQLPFVSDFCLQVKEEAEAAAAMAMEGANHFAAGMVTQPPFTWLSFSSPDLSPTSSPTTACLPSVAPGPESGRSDVDQTISILDHDLCLGEKYSCPNFSSLMAASSLPEKRASPGSTRDFVVSLGSIGCAFHYHHLYGMVRSKKDRPAADINGDLGATRSSIVPSRRQLLLRRLFDEEQHLLAELQHNFNKFILWLNEASSVVSIPAEPGNEYQLKATLQKVKLKVEELPPHKGILNQLNETGGKALSTASLTPEVKHKLDSRLKEANHRLIKVSKDLPEKEKEIEFMLNNLNQFEQHLSQLRLWLTPIKDQLVLYNQVDQPGTFDIKEIEATVKSKQPDVEGILSKGRHLYKEKLVTQSVTKKLEDLNTDWKTVNHLIQALKEKPRSAVPVVPFRAETLVSKETTISKQEMPSSLLLEVPALVDFNKAWADLNDWLSLLDRVIQSHIVTVSDRDEINDMIIKQKATLQDLEQRRPQLEELITAAQNLKNKTSNQEVRTIITDQSNAFFVFNILKEMIFQHPDSERQFIVQADASDLVVVAAVLLLKDPQGELLPCTYVSKKLIDTERRWAIWEKEAYAVRWALLSWRLFLEEDKVPFKWPLKEEAMEWMIRLHDEDALELGNINAFLEELRARFKDESQTLQAVAEVQDLKQEGSQQKGNPRIHEWYQMAKVLDLKLKQCKKHGVPESKPKRSQESEGERTLTRGDQQPAPYDSEDEGESDLTISEAICPFAIPARMVVPKRTFWFLREFIMKLLYQSISIHIPTFHPSSFRQQQFSKELRQWHINLDVANDLALKLLRDYSTDDTRKVQIMTNNINDAWATINNSVGEQEASLEAALRLLQQFYLDLEQFLAWLTEAETTANVLQDATLKERILEDTQGIRELMRQWQELQKEIESHTDIFHSLDENGQKILRSLEGSDDGALLQRRLDNMNFRWSELQKKSLNIRSHLEASSDQWRRLHLSLQELLAWLQLKEDELKQQTPIGGDLHTVQKQNDIHRAFKRELKTKDSVILNALETARTFISEKPLEGLEKFYQEPRELSPGERVQNVTQFLKKQAVDVKTEWDKLNLQSSDWQKKIDEALERLQELHEAMDDFDLKLHQAETVKESWQPVGDLLIDSLQDHLEKLKVYEGEITPLKENMNNVNGLAHQFTSSEIPLSPYMLNRLEDMNGRWKLLQLSIDERIRQLHEAHRDFGPTSQHFLSTSVQDPWERAISPNKVPYYINHETQTTCWDHPKMTELYQSLADLNNVRFSAYRTAMKLRRLQKALCLDLLNLSAACDALDQHNFKQNDQPVDILQIINCLTTIYDKLEQEHNNLVNVPLCVDMCLNWLLNVYDTGRTGRIRVLSFKTGIISLCKAHLEDKYRYLFKQVASPTGFCDQRRLGLLLHDSIQIPRQLGEVASFGGSNIEPSVRSCFQFANNKPEIEAALFLDWMRLEPQSMVWLPVLHRVAAAETAKHQAKCNICKECPIIGFRYRSLKHFNYDVCQSCFFSGRVAKGHKMHYPMVEYCTPTTSGEDVRDFAKVLKNKFRTKRYFAKHPRMGYLPVQTVLEGDNMETPVTLINFWPVDSAPASSPQLSHDDTHSRIEHYASRLAEMENTNGTYMNDSISPNESIDDEHLLIQHYCQSLNQESPLSQPRSPAQILISLESEERSELERILADLEEENRNLQAEYDRLKQQHDHKGLSPLPSPPEMMPISPQSPRDAELIAEAKLLRQHKGRLEARMQILEDHNKQLESQLHRLRQLLEQPQDAKVNGTTQSSPTSVQRSESNQPMLLRGVGSQTTESMGEDDLLNPPRATTTGLEEVMEQLNNSFPSTRGNNVVNLFHMADDLGRAMETLVTVMTDNKLVE</sequence>
<comment type="subcellular location">
    <subcellularLocation>
        <location evidence="2">Cell membrane</location>
        <location evidence="2">Sarcolemma</location>
        <topology evidence="2">Peripheral membrane protein</topology>
        <orientation evidence="2">Cytoplasmic side</orientation>
    </subcellularLocation>
    <subcellularLocation>
        <location evidence="1">Cytoplasm</location>
        <location evidence="1">Cytoskeleton</location>
    </subcellularLocation>
    <subcellularLocation>
        <location evidence="15">Postsynaptic cell membrane</location>
    </subcellularLocation>
</comment>
<dbReference type="SUPFAM" id="SSF47473">
    <property type="entry name" value="EF-hand"/>
    <property type="match status" value="2"/>
</dbReference>
<dbReference type="InterPro" id="IPR001202">
    <property type="entry name" value="WW_dom"/>
</dbReference>
<dbReference type="PIRSF" id="PIRSF002341">
    <property type="entry name" value="Dystrophin/utrophin"/>
    <property type="match status" value="1"/>
</dbReference>
<dbReference type="InterPro" id="IPR036020">
    <property type="entry name" value="WW_dom_sf"/>
</dbReference>
<protein>
    <recommendedName>
        <fullName evidence="16">Dystrophin</fullName>
    </recommendedName>
</protein>
<evidence type="ECO:0000256" key="13">
    <source>
        <dbReference type="ARBA" id="ARBA00023212"/>
    </source>
</evidence>
<dbReference type="PROSITE" id="PS01159">
    <property type="entry name" value="WW_DOMAIN_1"/>
    <property type="match status" value="1"/>
</dbReference>
<keyword evidence="5" id="KW-0479">Metal-binding</keyword>
<evidence type="ECO:0000256" key="2">
    <source>
        <dbReference type="ARBA" id="ARBA00004278"/>
    </source>
</evidence>
<evidence type="ECO:0000256" key="17">
    <source>
        <dbReference type="PROSITE-ProRule" id="PRU00228"/>
    </source>
</evidence>
<evidence type="ECO:0000259" key="22">
    <source>
        <dbReference type="PROSITE" id="PS50135"/>
    </source>
</evidence>
<evidence type="ECO:0000256" key="14">
    <source>
        <dbReference type="ARBA" id="ARBA00023257"/>
    </source>
</evidence>
<dbReference type="Pfam" id="PF00569">
    <property type="entry name" value="ZZ"/>
    <property type="match status" value="1"/>
</dbReference>
<dbReference type="InterPro" id="IPR043502">
    <property type="entry name" value="DNA/RNA_pol_sf"/>
</dbReference>
<evidence type="ECO:0000256" key="6">
    <source>
        <dbReference type="ARBA" id="ARBA00022737"/>
    </source>
</evidence>
<dbReference type="PROSITE" id="PS50020">
    <property type="entry name" value="WW_DOMAIN_2"/>
    <property type="match status" value="1"/>
</dbReference>
<dbReference type="Pfam" id="PF17919">
    <property type="entry name" value="RT_RNaseH_2"/>
    <property type="match status" value="1"/>
</dbReference>
<dbReference type="InterPro" id="IPR002017">
    <property type="entry name" value="Spectrin_repeat"/>
</dbReference>
<dbReference type="Pfam" id="PF00397">
    <property type="entry name" value="WW"/>
    <property type="match status" value="1"/>
</dbReference>
<evidence type="ECO:0000256" key="8">
    <source>
        <dbReference type="ARBA" id="ARBA00022833"/>
    </source>
</evidence>
<evidence type="ECO:0000256" key="5">
    <source>
        <dbReference type="ARBA" id="ARBA00022723"/>
    </source>
</evidence>
<dbReference type="SUPFAM" id="SSF46966">
    <property type="entry name" value="Spectrin repeat"/>
    <property type="match status" value="16"/>
</dbReference>
<dbReference type="Pfam" id="PF09069">
    <property type="entry name" value="EF-hand_3"/>
    <property type="match status" value="1"/>
</dbReference>
<reference evidence="24" key="1">
    <citation type="submission" date="2025-08" db="UniProtKB">
        <authorList>
            <consortium name="RefSeq"/>
        </authorList>
    </citation>
    <scope>IDENTIFICATION</scope>
    <source>
        <tissue evidence="24">Blood</tissue>
    </source>
</reference>
<organism evidence="23 24">
    <name type="scientific">Pantherophis guttatus</name>
    <name type="common">Corn snake</name>
    <name type="synonym">Elaphe guttata</name>
    <dbReference type="NCBI Taxonomy" id="94885"/>
    <lineage>
        <taxon>Eukaryota</taxon>
        <taxon>Metazoa</taxon>
        <taxon>Chordata</taxon>
        <taxon>Craniata</taxon>
        <taxon>Vertebrata</taxon>
        <taxon>Euteleostomi</taxon>
        <taxon>Lepidosauria</taxon>
        <taxon>Squamata</taxon>
        <taxon>Bifurcata</taxon>
        <taxon>Unidentata</taxon>
        <taxon>Episquamata</taxon>
        <taxon>Toxicofera</taxon>
        <taxon>Serpentes</taxon>
        <taxon>Colubroidea</taxon>
        <taxon>Colubridae</taxon>
        <taxon>Colubrinae</taxon>
        <taxon>Pantherophis</taxon>
    </lineage>
</organism>
<dbReference type="InterPro" id="IPR015153">
    <property type="entry name" value="EF-hand_dom_typ1"/>
</dbReference>
<feature type="coiled-coil region" evidence="18">
    <location>
        <begin position="2478"/>
        <end position="2512"/>
    </location>
</feature>
<feature type="domain" description="Calponin-homology (CH)" evidence="21">
    <location>
        <begin position="37"/>
        <end position="141"/>
    </location>
</feature>
<dbReference type="PROSITE" id="PS00019">
    <property type="entry name" value="ACTININ_1"/>
    <property type="match status" value="1"/>
</dbReference>
<feature type="domain" description="Calponin-homology (CH)" evidence="21">
    <location>
        <begin position="156"/>
        <end position="262"/>
    </location>
</feature>
<dbReference type="CDD" id="cd00176">
    <property type="entry name" value="SPEC"/>
    <property type="match status" value="9"/>
</dbReference>
<dbReference type="PANTHER" id="PTHR12268">
    <property type="entry name" value="E3 UBIQUITIN-PROTEIN LIGASE KCMF1"/>
    <property type="match status" value="1"/>
</dbReference>
<dbReference type="PROSITE" id="PS01357">
    <property type="entry name" value="ZF_ZZ_1"/>
    <property type="match status" value="1"/>
</dbReference>
<dbReference type="Gene3D" id="1.10.418.10">
    <property type="entry name" value="Calponin-like domain"/>
    <property type="match status" value="2"/>
</dbReference>
<keyword evidence="23" id="KW-1185">Reference proteome</keyword>
<dbReference type="InterPro" id="IPR001715">
    <property type="entry name" value="CH_dom"/>
</dbReference>
<evidence type="ECO:0000256" key="15">
    <source>
        <dbReference type="ARBA" id="ARBA00034100"/>
    </source>
</evidence>
<evidence type="ECO:0000259" key="21">
    <source>
        <dbReference type="PROSITE" id="PS50021"/>
    </source>
</evidence>
<keyword evidence="14" id="KW-0628">Postsynaptic cell membrane</keyword>